<dbReference type="EMBL" id="FOFB01000038">
    <property type="protein sequence ID" value="SER37567.1"/>
    <property type="molecule type" value="Genomic_DNA"/>
</dbReference>
<dbReference type="STRING" id="478744.SAMN05444359_13836"/>
<evidence type="ECO:0000313" key="1">
    <source>
        <dbReference type="EMBL" id="SER37567.1"/>
    </source>
</evidence>
<dbReference type="InParanoid" id="A0A1H9NP88"/>
<keyword evidence="2" id="KW-1185">Reference proteome</keyword>
<dbReference type="InterPro" id="IPR013783">
    <property type="entry name" value="Ig-like_fold"/>
</dbReference>
<dbReference type="InterPro" id="IPR026444">
    <property type="entry name" value="Secre_tail"/>
</dbReference>
<dbReference type="RefSeq" id="WP_090173143.1">
    <property type="nucleotide sequence ID" value="NZ_FOFB01000038.1"/>
</dbReference>
<dbReference type="OrthoDB" id="975579at2"/>
<dbReference type="NCBIfam" id="TIGR04183">
    <property type="entry name" value="Por_Secre_tail"/>
    <property type="match status" value="1"/>
</dbReference>
<accession>A0A1H9NP88</accession>
<reference evidence="2" key="1">
    <citation type="submission" date="2016-10" db="EMBL/GenBank/DDBJ databases">
        <authorList>
            <person name="Varghese N."/>
            <person name="Submissions S."/>
        </authorList>
    </citation>
    <scope>NUCLEOTIDE SEQUENCE [LARGE SCALE GENOMIC DNA]</scope>
    <source>
        <strain evidence="2">DSM 24740</strain>
    </source>
</reference>
<evidence type="ECO:0000313" key="2">
    <source>
        <dbReference type="Proteomes" id="UP000199021"/>
    </source>
</evidence>
<organism evidence="1 2">
    <name type="scientific">Neolewinella agarilytica</name>
    <dbReference type="NCBI Taxonomy" id="478744"/>
    <lineage>
        <taxon>Bacteria</taxon>
        <taxon>Pseudomonadati</taxon>
        <taxon>Bacteroidota</taxon>
        <taxon>Saprospiria</taxon>
        <taxon>Saprospirales</taxon>
        <taxon>Lewinellaceae</taxon>
        <taxon>Neolewinella</taxon>
    </lineage>
</organism>
<proteinExistence type="predicted"/>
<name>A0A1H9NP88_9BACT</name>
<gene>
    <name evidence="1" type="ORF">SAMN05444359_13836</name>
</gene>
<dbReference type="Gene3D" id="2.60.40.10">
    <property type="entry name" value="Immunoglobulins"/>
    <property type="match status" value="1"/>
</dbReference>
<dbReference type="AlphaFoldDB" id="A0A1H9NP88"/>
<sequence length="574" mass="62259">MRKKSTLKTSRLTVLLFVLPLLLLPLITLHAQATWDDPGPAIISSAGASFLNSTLLEVNGTPAMAYTDGNANYSIKFRTSSDSKGMNWPNGSSNVYTVDPTVFAGLIGVEMTIINGNPAITSVVVSQTEEGYINYTRAGNASGTTWNSTVTVVTGISPPSNQKPIVNLKMVNGHPAIAYYNTIDENLYFVRANDANGNTWGTPVLVDSQGNVGDWLSMEIVDGQPAISYQDVTNGDLKYVRATRTNGNSWATPITVASAGIVGLHTSMEIIDGFPAIAYGDFTNKDLMYVRATNSTGSSWGTPVAAATTLGESINLLAVDGQPAIGYYTGFGDQDLRYVYATNSTGSSWWPPTLIDDGSTAMGNTLSMAIIDGHPAISYQDFTNSDLKYVRAGTFIDPALPVSWTLFEGKLSNKGVDLQWQTANEEKNAGFEIQRSENGVSWQTLDFVAGAGTTQETQHYEYTDPEIREGIRYYRLKQVDYDGAFNYSQIVTITIKDLNESPVKIFPTLAKNEVHIEGGQGLFAVFNVNGQQVIPATPYVGNHVINTRDLPEGQYFLRMENGGNTTTTSFLKSR</sequence>
<dbReference type="Proteomes" id="UP000199021">
    <property type="component" value="Unassembled WGS sequence"/>
</dbReference>
<protein>
    <submittedName>
        <fullName evidence="1">Por secretion system C-terminal sorting domain-containing protein</fullName>
    </submittedName>
</protein>